<name>A0A8S9ZJR8_9BILA</name>
<dbReference type="PANTHER" id="PTHR22989:SF3">
    <property type="entry name" value="METHYLTRANSFERASE FKBM DOMAIN-CONTAINING PROTEIN"/>
    <property type="match status" value="1"/>
</dbReference>
<evidence type="ECO:0000259" key="1">
    <source>
        <dbReference type="Pfam" id="PF05050"/>
    </source>
</evidence>
<reference evidence="2" key="1">
    <citation type="journal article" date="2020" name="Ecol. Evol.">
        <title>Genome structure and content of the rice root-knot nematode (Meloidogyne graminicola).</title>
        <authorList>
            <person name="Phan N.T."/>
            <person name="Danchin E.G.J."/>
            <person name="Klopp C."/>
            <person name="Perfus-Barbeoch L."/>
            <person name="Kozlowski D.K."/>
            <person name="Koutsovoulos G.D."/>
            <person name="Lopez-Roques C."/>
            <person name="Bouchez O."/>
            <person name="Zahm M."/>
            <person name="Besnard G."/>
            <person name="Bellafiore S."/>
        </authorList>
    </citation>
    <scope>NUCLEOTIDE SEQUENCE</scope>
    <source>
        <strain evidence="2">VN-18</strain>
    </source>
</reference>
<comment type="caution">
    <text evidence="2">The sequence shown here is derived from an EMBL/GenBank/DDBJ whole genome shotgun (WGS) entry which is preliminary data.</text>
</comment>
<evidence type="ECO:0000313" key="3">
    <source>
        <dbReference type="Proteomes" id="UP000605970"/>
    </source>
</evidence>
<accession>A0A8S9ZJR8</accession>
<dbReference type="OrthoDB" id="5775722at2759"/>
<dbReference type="Proteomes" id="UP000605970">
    <property type="component" value="Unassembled WGS sequence"/>
</dbReference>
<protein>
    <submittedName>
        <fullName evidence="2">Methyltransf_21 domain-containing protein</fullName>
    </submittedName>
</protein>
<sequence length="291" mass="33887">ILLLFLYFNKLNITFTSRCLTGTQKFINALNKQKQGLIIIRDNKNITNYNATLLNIPIHFNKIWQEYYNTLQPYRLQADETDAKFFLKFKDSSSDCMVVTIGVGKTVQAELELKKKYPHCLFLAADPDSYINADLVENKLNGIFVKRGVVAEDSYTANIGANLYGKNAGEILFNKHFEEPPIGFFDFFVYYNGKKVIDLLILDIEGSEFAIFALLAEQYDQLPVIICQINVEFHHDQRLADSFLRHRFLRNFNSFIRHGIFALMKIEMHEGLHRMFFVNYIDKICIEKFLC</sequence>
<dbReference type="PANTHER" id="PTHR22989">
    <property type="entry name" value="UNCHARACTERIZED DUF13 C.ELEGANS"/>
    <property type="match status" value="1"/>
</dbReference>
<keyword evidence="3" id="KW-1185">Reference proteome</keyword>
<gene>
    <name evidence="2" type="ORF">Mgra_00007006</name>
</gene>
<dbReference type="AlphaFoldDB" id="A0A8S9ZJR8"/>
<dbReference type="Pfam" id="PF05050">
    <property type="entry name" value="Methyltransf_21"/>
    <property type="match status" value="1"/>
</dbReference>
<organism evidence="2 3">
    <name type="scientific">Meloidogyne graminicola</name>
    <dbReference type="NCBI Taxonomy" id="189291"/>
    <lineage>
        <taxon>Eukaryota</taxon>
        <taxon>Metazoa</taxon>
        <taxon>Ecdysozoa</taxon>
        <taxon>Nematoda</taxon>
        <taxon>Chromadorea</taxon>
        <taxon>Rhabditida</taxon>
        <taxon>Tylenchina</taxon>
        <taxon>Tylenchomorpha</taxon>
        <taxon>Tylenchoidea</taxon>
        <taxon>Meloidogynidae</taxon>
        <taxon>Meloidogyninae</taxon>
        <taxon>Meloidogyne</taxon>
    </lineage>
</organism>
<proteinExistence type="predicted"/>
<feature type="non-terminal residue" evidence="2">
    <location>
        <position position="1"/>
    </location>
</feature>
<feature type="domain" description="Methyltransferase FkbM" evidence="1">
    <location>
        <begin position="186"/>
        <end position="237"/>
    </location>
</feature>
<dbReference type="EMBL" id="JABEBT010000073">
    <property type="protein sequence ID" value="KAF7633597.1"/>
    <property type="molecule type" value="Genomic_DNA"/>
</dbReference>
<dbReference type="InterPro" id="IPR006342">
    <property type="entry name" value="FkbM_mtfrase"/>
</dbReference>
<evidence type="ECO:0000313" key="2">
    <source>
        <dbReference type="EMBL" id="KAF7633597.1"/>
    </source>
</evidence>